<keyword evidence="1" id="KW-0732">Signal</keyword>
<dbReference type="Proteomes" id="UP000434582">
    <property type="component" value="Unassembled WGS sequence"/>
</dbReference>
<dbReference type="AlphaFoldDB" id="A0A7X1ZGR5"/>
<name>A0A7X1ZGR5_9PROT</name>
<dbReference type="RefSeq" id="WP_153346351.1">
    <property type="nucleotide sequence ID" value="NZ_WIVE01000075.1"/>
</dbReference>
<protein>
    <submittedName>
        <fullName evidence="2">Uncharacterized protein</fullName>
    </submittedName>
</protein>
<sequence>MLLTAGLLLSAVAPAPALADRAGQVRTDANRLVSMLLDVCRKDPARTLSTADVFGPLSDPMVFREACGRGLDGHALIRPPDYTVFFQRERGDGGLFEVFGAATEVSFAGRRYRVLVGQTTRAAIRDGAVTEIETVPSAYAMEWQGTGWQQVWTFLDPVTGKDVLPREPFQDPAAPPGAHRFLWDLWRDHVTGSFHDLVFNMRDSRGVPLVQ</sequence>
<evidence type="ECO:0000313" key="2">
    <source>
        <dbReference type="EMBL" id="MQX38165.1"/>
    </source>
</evidence>
<gene>
    <name evidence="2" type="ORF">GHC57_16745</name>
</gene>
<accession>A0A7X1ZGR5</accession>
<comment type="caution">
    <text evidence="2">The sequence shown here is derived from an EMBL/GenBank/DDBJ whole genome shotgun (WGS) entry which is preliminary data.</text>
</comment>
<evidence type="ECO:0000256" key="1">
    <source>
        <dbReference type="SAM" id="SignalP"/>
    </source>
</evidence>
<organism evidence="2 3">
    <name type="scientific">Roseospira navarrensis</name>
    <dbReference type="NCBI Taxonomy" id="140058"/>
    <lineage>
        <taxon>Bacteria</taxon>
        <taxon>Pseudomonadati</taxon>
        <taxon>Pseudomonadota</taxon>
        <taxon>Alphaproteobacteria</taxon>
        <taxon>Rhodospirillales</taxon>
        <taxon>Rhodospirillaceae</taxon>
        <taxon>Roseospira</taxon>
    </lineage>
</organism>
<dbReference type="EMBL" id="WIVE01000075">
    <property type="protein sequence ID" value="MQX38165.1"/>
    <property type="molecule type" value="Genomic_DNA"/>
</dbReference>
<feature type="chain" id="PRO_5030644317" evidence="1">
    <location>
        <begin position="20"/>
        <end position="211"/>
    </location>
</feature>
<proteinExistence type="predicted"/>
<feature type="signal peptide" evidence="1">
    <location>
        <begin position="1"/>
        <end position="19"/>
    </location>
</feature>
<evidence type="ECO:0000313" key="3">
    <source>
        <dbReference type="Proteomes" id="UP000434582"/>
    </source>
</evidence>
<reference evidence="2 3" key="1">
    <citation type="submission" date="2019-10" db="EMBL/GenBank/DDBJ databases">
        <title>Draft whole-genome sequence of the purple nonsulfur photosynthetic bacterium Roseospira navarrensis DSM 15114.</title>
        <authorList>
            <person name="Kyndt J.A."/>
            <person name="Meyer T.E."/>
        </authorList>
    </citation>
    <scope>NUCLEOTIDE SEQUENCE [LARGE SCALE GENOMIC DNA]</scope>
    <source>
        <strain evidence="2 3">DSM 15114</strain>
    </source>
</reference>
<keyword evidence="3" id="KW-1185">Reference proteome</keyword>